<organism evidence="3 4">
    <name type="scientific">Hydrogenophaga aromaticivorans</name>
    <dbReference type="NCBI Taxonomy" id="2610898"/>
    <lineage>
        <taxon>Bacteria</taxon>
        <taxon>Pseudomonadati</taxon>
        <taxon>Pseudomonadota</taxon>
        <taxon>Betaproteobacteria</taxon>
        <taxon>Burkholderiales</taxon>
        <taxon>Comamonadaceae</taxon>
        <taxon>Hydrogenophaga</taxon>
    </lineage>
</organism>
<feature type="signal peptide" evidence="1">
    <location>
        <begin position="1"/>
        <end position="25"/>
    </location>
</feature>
<dbReference type="Proteomes" id="UP000545507">
    <property type="component" value="Unassembled WGS sequence"/>
</dbReference>
<dbReference type="RefSeq" id="WP_177136141.1">
    <property type="nucleotide sequence ID" value="NZ_VYGV01000012.1"/>
</dbReference>
<dbReference type="InterPro" id="IPR038670">
    <property type="entry name" value="HslJ-like_sf"/>
</dbReference>
<name>A0A7Y8GWQ2_9BURK</name>
<evidence type="ECO:0000313" key="4">
    <source>
        <dbReference type="Proteomes" id="UP000545507"/>
    </source>
</evidence>
<dbReference type="EMBL" id="VYGV01000012">
    <property type="protein sequence ID" value="NWF46237.1"/>
    <property type="molecule type" value="Genomic_DNA"/>
</dbReference>
<sequence length="142" mass="15270">MSHSTSCFVRPFAWFAISLSLAACAGQPAAPSLTGTEWRLEALGDSAVMARSQATLTFPEAGRVAGNGSCNRFFGSVRITQGHIGFDQMGSTKMACMGPANEQEVRYLSALQKAERYELQGRTLLIHVNGMAQPLRFAQTAP</sequence>
<dbReference type="Pfam" id="PF03724">
    <property type="entry name" value="META"/>
    <property type="match status" value="1"/>
</dbReference>
<dbReference type="PANTHER" id="PTHR35535">
    <property type="entry name" value="HEAT SHOCK PROTEIN HSLJ"/>
    <property type="match status" value="1"/>
</dbReference>
<feature type="chain" id="PRO_5030866686" evidence="1">
    <location>
        <begin position="26"/>
        <end position="142"/>
    </location>
</feature>
<evidence type="ECO:0000313" key="3">
    <source>
        <dbReference type="EMBL" id="NWF46237.1"/>
    </source>
</evidence>
<gene>
    <name evidence="3" type="ORF">F3K02_13400</name>
</gene>
<dbReference type="Gene3D" id="2.40.128.270">
    <property type="match status" value="1"/>
</dbReference>
<dbReference type="PANTHER" id="PTHR35535:SF1">
    <property type="entry name" value="HEAT SHOCK PROTEIN HSLJ"/>
    <property type="match status" value="1"/>
</dbReference>
<accession>A0A7Y8GWQ2</accession>
<evidence type="ECO:0000259" key="2">
    <source>
        <dbReference type="Pfam" id="PF03724"/>
    </source>
</evidence>
<feature type="domain" description="DUF306" evidence="2">
    <location>
        <begin position="32"/>
        <end position="132"/>
    </location>
</feature>
<dbReference type="InterPro" id="IPR005184">
    <property type="entry name" value="DUF306_Meta_HslJ"/>
</dbReference>
<reference evidence="3 4" key="1">
    <citation type="submission" date="2019-09" db="EMBL/GenBank/DDBJ databases">
        <title>Hydrogenophaga aromatica sp. nov., isolated from a para-xylene-degrading enrichment culture.</title>
        <authorList>
            <person name="Tancsics A."/>
            <person name="Banerjee S."/>
        </authorList>
    </citation>
    <scope>NUCLEOTIDE SEQUENCE [LARGE SCALE GENOMIC DNA]</scope>
    <source>
        <strain evidence="3 4">D2P1</strain>
    </source>
</reference>
<keyword evidence="4" id="KW-1185">Reference proteome</keyword>
<keyword evidence="1" id="KW-0732">Signal</keyword>
<protein>
    <submittedName>
        <fullName evidence="3">META domain-containing protein</fullName>
    </submittedName>
</protein>
<dbReference type="AlphaFoldDB" id="A0A7Y8GWQ2"/>
<comment type="caution">
    <text evidence="3">The sequence shown here is derived from an EMBL/GenBank/DDBJ whole genome shotgun (WGS) entry which is preliminary data.</text>
</comment>
<dbReference type="InterPro" id="IPR053147">
    <property type="entry name" value="Hsp_HslJ-like"/>
</dbReference>
<proteinExistence type="predicted"/>
<evidence type="ECO:0000256" key="1">
    <source>
        <dbReference type="SAM" id="SignalP"/>
    </source>
</evidence>